<dbReference type="KEGG" id="crz:D1345_12660"/>
<feature type="compositionally biased region" description="Basic and acidic residues" evidence="1">
    <location>
        <begin position="118"/>
        <end position="131"/>
    </location>
</feature>
<evidence type="ECO:0000313" key="3">
    <source>
        <dbReference type="Proteomes" id="UP000259465"/>
    </source>
</evidence>
<gene>
    <name evidence="2" type="ORF">D1345_12660</name>
</gene>
<dbReference type="EMBL" id="CP031968">
    <property type="protein sequence ID" value="AXT46997.1"/>
    <property type="molecule type" value="Genomic_DNA"/>
</dbReference>
<organism evidence="2 3">
    <name type="scientific">Chromobacterium rhizoryzae</name>
    <dbReference type="NCBI Taxonomy" id="1778675"/>
    <lineage>
        <taxon>Bacteria</taxon>
        <taxon>Pseudomonadati</taxon>
        <taxon>Pseudomonadota</taxon>
        <taxon>Betaproteobacteria</taxon>
        <taxon>Neisseriales</taxon>
        <taxon>Chromobacteriaceae</taxon>
        <taxon>Chromobacterium</taxon>
    </lineage>
</organism>
<sequence length="139" mass="15882">MDHQAFLRQLETNALPASDFNHRAHLYAAWAYRRQYPAPEAAARCARALSRFAMVNGAAMKYHHTLTMAILVILYSRMASQPQLLEDWEAFASHCPDMLADPRAVILQHYSSERLDDESARKGFVEPDREPLPMSCLLH</sequence>
<keyword evidence="3" id="KW-1185">Reference proteome</keyword>
<reference evidence="2 3" key="1">
    <citation type="submission" date="2018-08" db="EMBL/GenBank/DDBJ databases">
        <title>Complete genome sequence of JP2-74.</title>
        <authorList>
            <person name="Wu L."/>
        </authorList>
    </citation>
    <scope>NUCLEOTIDE SEQUENCE [LARGE SCALE GENOMIC DNA]</scope>
    <source>
        <strain evidence="2 3">JP2-74</strain>
    </source>
</reference>
<dbReference type="GeneID" id="58560402"/>
<accession>A0AAD0RQU0</accession>
<dbReference type="RefSeq" id="WP_019101451.1">
    <property type="nucleotide sequence ID" value="NZ_CP031968.1"/>
</dbReference>
<dbReference type="Proteomes" id="UP000259465">
    <property type="component" value="Chromosome"/>
</dbReference>
<feature type="region of interest" description="Disordered" evidence="1">
    <location>
        <begin position="118"/>
        <end position="139"/>
    </location>
</feature>
<dbReference type="AlphaFoldDB" id="A0AAD0RQU0"/>
<proteinExistence type="predicted"/>
<protein>
    <submittedName>
        <fullName evidence="2">Uncharacterized protein</fullName>
    </submittedName>
</protein>
<name>A0AAD0RQU0_9NEIS</name>
<evidence type="ECO:0000256" key="1">
    <source>
        <dbReference type="SAM" id="MobiDB-lite"/>
    </source>
</evidence>
<evidence type="ECO:0000313" key="2">
    <source>
        <dbReference type="EMBL" id="AXT46997.1"/>
    </source>
</evidence>